<protein>
    <submittedName>
        <fullName evidence="3">Uncharacterized protein</fullName>
    </submittedName>
</protein>
<dbReference type="AlphaFoldDB" id="A0A553SQW3"/>
<dbReference type="Proteomes" id="UP000319837">
    <property type="component" value="Plasmid unnamed1"/>
</dbReference>
<dbReference type="EMBL" id="RIBP01000002">
    <property type="protein sequence ID" value="TRZ39382.1"/>
    <property type="molecule type" value="Genomic_DNA"/>
</dbReference>
<dbReference type="RefSeq" id="WP_185762693.1">
    <property type="nucleotide sequence ID" value="NZ_CM017505.1"/>
</dbReference>
<geneLocation type="plasmid" evidence="3">
    <name>unnamed1</name>
</geneLocation>
<feature type="transmembrane region" description="Helical" evidence="2">
    <location>
        <begin position="119"/>
        <end position="138"/>
    </location>
</feature>
<sequence length="224" mass="26075">MWQFLKKVSKIFYQTKVQGFYSTFFIILIIITLGMEFIYPEYADYTWKGIGISIIFMLFGLFFPIINDLFYSLSWKRVDLQEYPSSTNDSNMLLTDLKTLRDLEKSNKYIRVMTMNERMSYSFIAIMVFFSLLVAFLNFTNSNYGDLVDWLSITALGLGVYPLIGGAAKNRIVNKINEVQSLTDQLNNKESDIQISQLKNQVNHLQSLTEKLLAQLEKVDRKIK</sequence>
<evidence type="ECO:0000313" key="3">
    <source>
        <dbReference type="EMBL" id="TRZ39382.1"/>
    </source>
</evidence>
<keyword evidence="2" id="KW-0472">Membrane</keyword>
<feature type="transmembrane region" description="Helical" evidence="2">
    <location>
        <begin position="45"/>
        <end position="66"/>
    </location>
</feature>
<evidence type="ECO:0000256" key="2">
    <source>
        <dbReference type="SAM" id="Phobius"/>
    </source>
</evidence>
<keyword evidence="3" id="KW-0614">Plasmid</keyword>
<keyword evidence="2" id="KW-1133">Transmembrane helix</keyword>
<comment type="caution">
    <text evidence="3">The sequence shown here is derived from an EMBL/GenBank/DDBJ whole genome shotgun (WGS) entry which is preliminary data.</text>
</comment>
<accession>A0A553SQW3</accession>
<organism evidence="3">
    <name type="scientific">Niallia circulans</name>
    <name type="common">Bacillus circulans</name>
    <dbReference type="NCBI Taxonomy" id="1397"/>
    <lineage>
        <taxon>Bacteria</taxon>
        <taxon>Bacillati</taxon>
        <taxon>Bacillota</taxon>
        <taxon>Bacilli</taxon>
        <taxon>Bacillales</taxon>
        <taxon>Bacillaceae</taxon>
        <taxon>Niallia</taxon>
    </lineage>
</organism>
<reference evidence="3" key="1">
    <citation type="submission" date="2018-10" db="EMBL/GenBank/DDBJ databases">
        <title>FDA dAtabase for Regulatory Grade micrObial Sequences (FDA-ARGOS): Supporting development and validation of Infectious Disease Dx tests.</title>
        <authorList>
            <person name="Minogue T."/>
            <person name="Wolcott M."/>
            <person name="Wasieloski L."/>
            <person name="Aguilar W."/>
            <person name="Moore D."/>
            <person name="Tallon L.J."/>
            <person name="Sadzewicz L."/>
            <person name="Sengamalay N."/>
            <person name="Ott S."/>
            <person name="Godinez A."/>
            <person name="Nagaraj S."/>
            <person name="Vavikolanu K."/>
            <person name="Vyas G."/>
            <person name="Nadendla S."/>
            <person name="Aluvathingal J."/>
            <person name="Sichtig H."/>
        </authorList>
    </citation>
    <scope>NUCLEOTIDE SEQUENCE</scope>
    <source>
        <strain evidence="3">FDAARGOS_343</strain>
        <plasmid evidence="3">unnamed1</plasmid>
    </source>
</reference>
<proteinExistence type="predicted"/>
<keyword evidence="1" id="KW-0175">Coiled coil</keyword>
<evidence type="ECO:0000256" key="1">
    <source>
        <dbReference type="SAM" id="Coils"/>
    </source>
</evidence>
<gene>
    <name evidence="3" type="ORF">CEQ21_07415</name>
</gene>
<feature type="transmembrane region" description="Helical" evidence="2">
    <location>
        <begin position="20"/>
        <end position="39"/>
    </location>
</feature>
<name>A0A553SQW3_NIACI</name>
<feature type="coiled-coil region" evidence="1">
    <location>
        <begin position="172"/>
        <end position="215"/>
    </location>
</feature>
<keyword evidence="2" id="KW-0812">Transmembrane</keyword>
<feature type="transmembrane region" description="Helical" evidence="2">
    <location>
        <begin position="150"/>
        <end position="168"/>
    </location>
</feature>